<keyword evidence="3" id="KW-1185">Reference proteome</keyword>
<comment type="caution">
    <text evidence="2">The sequence shown here is derived from an EMBL/GenBank/DDBJ whole genome shotgun (WGS) entry which is preliminary data.</text>
</comment>
<dbReference type="EMBL" id="JACRTF010000001">
    <property type="protein sequence ID" value="MBC8592641.1"/>
    <property type="molecule type" value="Genomic_DNA"/>
</dbReference>
<evidence type="ECO:0000256" key="1">
    <source>
        <dbReference type="SAM" id="SignalP"/>
    </source>
</evidence>
<keyword evidence="1" id="KW-0732">Signal</keyword>
<evidence type="ECO:0008006" key="4">
    <source>
        <dbReference type="Google" id="ProtNLM"/>
    </source>
</evidence>
<protein>
    <recommendedName>
        <fullName evidence="4">Lipoprotein</fullName>
    </recommendedName>
</protein>
<organism evidence="2 3">
    <name type="scientific">Jilunia laotingensis</name>
    <dbReference type="NCBI Taxonomy" id="2763675"/>
    <lineage>
        <taxon>Bacteria</taxon>
        <taxon>Pseudomonadati</taxon>
        <taxon>Bacteroidota</taxon>
        <taxon>Bacteroidia</taxon>
        <taxon>Bacteroidales</taxon>
        <taxon>Bacteroidaceae</taxon>
        <taxon>Jilunia</taxon>
    </lineage>
</organism>
<feature type="chain" id="PRO_5038886412" description="Lipoprotein" evidence="1">
    <location>
        <begin position="23"/>
        <end position="169"/>
    </location>
</feature>
<proteinExistence type="predicted"/>
<dbReference type="RefSeq" id="WP_262433813.1">
    <property type="nucleotide sequence ID" value="NZ_JACRTF010000001.1"/>
</dbReference>
<sequence length="169" mass="19013">MKNLFLSSMFLLAAALMIGCNSNDEKTDTIEPPVNKTLAVTELNVTDCLNRTRTDETEQESFYVKLQAEGILKAEHKNLQTNCGYERMQIGAKQSGDTIIIKEDVYIVASADCICSRNVSFKVSDIQKKKYFVKLCPSEIDNSTSETFSSMPRIFTIDLENSDEVTVTW</sequence>
<dbReference type="Proteomes" id="UP000651085">
    <property type="component" value="Unassembled WGS sequence"/>
</dbReference>
<dbReference type="PROSITE" id="PS51257">
    <property type="entry name" value="PROKAR_LIPOPROTEIN"/>
    <property type="match status" value="1"/>
</dbReference>
<evidence type="ECO:0000313" key="2">
    <source>
        <dbReference type="EMBL" id="MBC8592641.1"/>
    </source>
</evidence>
<gene>
    <name evidence="2" type="ORF">H8744_05130</name>
</gene>
<dbReference type="AlphaFoldDB" id="A0A926F3D7"/>
<name>A0A926F3D7_9BACT</name>
<reference evidence="2" key="1">
    <citation type="submission" date="2020-08" db="EMBL/GenBank/DDBJ databases">
        <title>Genome public.</title>
        <authorList>
            <person name="Liu C."/>
            <person name="Sun Q."/>
        </authorList>
    </citation>
    <scope>NUCLEOTIDE SEQUENCE</scope>
    <source>
        <strain evidence="2">N12</strain>
    </source>
</reference>
<evidence type="ECO:0000313" key="3">
    <source>
        <dbReference type="Proteomes" id="UP000651085"/>
    </source>
</evidence>
<feature type="signal peptide" evidence="1">
    <location>
        <begin position="1"/>
        <end position="22"/>
    </location>
</feature>
<accession>A0A926F3D7</accession>